<keyword evidence="3" id="KW-1185">Reference proteome</keyword>
<proteinExistence type="predicted"/>
<keyword evidence="1" id="KW-1133">Transmembrane helix</keyword>
<keyword evidence="1" id="KW-0472">Membrane</keyword>
<gene>
    <name evidence="2" type="ORF">Dthio_PD2666</name>
</gene>
<dbReference type="eggNOG" id="ENOG502ZTUH">
    <property type="taxonomic scope" value="Bacteria"/>
</dbReference>
<evidence type="ECO:0000313" key="2">
    <source>
        <dbReference type="EMBL" id="EFI35255.1"/>
    </source>
</evidence>
<dbReference type="Gene3D" id="3.30.700.10">
    <property type="entry name" value="Glycoprotein, Type 4 Pilin"/>
    <property type="match status" value="1"/>
</dbReference>
<dbReference type="AlphaFoldDB" id="D6SKP4"/>
<reference evidence="2" key="1">
    <citation type="submission" date="2010-05" db="EMBL/GenBank/DDBJ databases">
        <title>The draft genome of Desulfonatronospira thiodismutans ASO3-1.</title>
        <authorList>
            <consortium name="US DOE Joint Genome Institute (JGI-PGF)"/>
            <person name="Lucas S."/>
            <person name="Copeland A."/>
            <person name="Lapidus A."/>
            <person name="Cheng J.-F."/>
            <person name="Bruce D."/>
            <person name="Goodwin L."/>
            <person name="Pitluck S."/>
            <person name="Chertkov O."/>
            <person name="Brettin T."/>
            <person name="Detter J.C."/>
            <person name="Han C."/>
            <person name="Land M.L."/>
            <person name="Hauser L."/>
            <person name="Kyrpides N."/>
            <person name="Mikhailova N."/>
            <person name="Muyzer G."/>
            <person name="Woyke T."/>
        </authorList>
    </citation>
    <scope>NUCLEOTIDE SEQUENCE [LARGE SCALE GENOMIC DNA]</scope>
    <source>
        <strain evidence="2">ASO3-1</strain>
    </source>
</reference>
<comment type="caution">
    <text evidence="2">The sequence shown here is derived from an EMBL/GenBank/DDBJ whole genome shotgun (WGS) entry which is preliminary data.</text>
</comment>
<dbReference type="RefSeq" id="WP_008868388.1">
    <property type="nucleotide sequence ID" value="NZ_ACJN02000001.1"/>
</dbReference>
<keyword evidence="1" id="KW-0812">Transmembrane</keyword>
<dbReference type="EMBL" id="ACJN02000001">
    <property type="protein sequence ID" value="EFI35255.1"/>
    <property type="molecule type" value="Genomic_DNA"/>
</dbReference>
<evidence type="ECO:0000256" key="1">
    <source>
        <dbReference type="SAM" id="Phobius"/>
    </source>
</evidence>
<sequence>MQFSKANQRGAFFAIQGLPGHNGTQTDNACMKTSSIKKYESDSQTAGVTMIELGMVLAVIGLILFAAIGAWRSVVESRQIARTTSVMQQAKNCLVERMVHSLQYPTYSDLQTDQQEPAQCISHDPQKDVDDCLCRPGIRDAWGNRLRFVEGITEDGNSLQGEYAVDIPYRETEAVEPASDSSAITEAGDKTGIAFILISPGPDGLLDEQVWPDNCFDDQDSITGSLADCTPDFTKRNDDQFLIITGHELRAILSE</sequence>
<evidence type="ECO:0000313" key="3">
    <source>
        <dbReference type="Proteomes" id="UP000005496"/>
    </source>
</evidence>
<dbReference type="OrthoDB" id="9881445at2"/>
<dbReference type="SUPFAM" id="SSF54523">
    <property type="entry name" value="Pili subunits"/>
    <property type="match status" value="1"/>
</dbReference>
<dbReference type="Proteomes" id="UP000005496">
    <property type="component" value="Unassembled WGS sequence"/>
</dbReference>
<feature type="transmembrane region" description="Helical" evidence="1">
    <location>
        <begin position="46"/>
        <end position="71"/>
    </location>
</feature>
<accession>D6SKP4</accession>
<dbReference type="InterPro" id="IPR045584">
    <property type="entry name" value="Pilin-like"/>
</dbReference>
<protein>
    <submittedName>
        <fullName evidence="2">Uncharacterized protein</fullName>
    </submittedName>
</protein>
<name>D6SKP4_9BACT</name>
<organism evidence="2 3">
    <name type="scientific">Desulfonatronospira thiodismutans ASO3-1</name>
    <dbReference type="NCBI Taxonomy" id="555779"/>
    <lineage>
        <taxon>Bacteria</taxon>
        <taxon>Pseudomonadati</taxon>
        <taxon>Thermodesulfobacteriota</taxon>
        <taxon>Desulfovibrionia</taxon>
        <taxon>Desulfovibrionales</taxon>
        <taxon>Desulfonatronovibrionaceae</taxon>
        <taxon>Desulfonatronospira</taxon>
    </lineage>
</organism>